<dbReference type="Gene3D" id="2.40.170.20">
    <property type="entry name" value="TonB-dependent receptor, beta-barrel domain"/>
    <property type="match status" value="1"/>
</dbReference>
<dbReference type="InterPro" id="IPR023997">
    <property type="entry name" value="TonB-dep_OMP_SusC/RagA_CS"/>
</dbReference>
<keyword evidence="4 7" id="KW-0812">Transmembrane</keyword>
<dbReference type="SUPFAM" id="SSF49464">
    <property type="entry name" value="Carboxypeptidase regulatory domain-like"/>
    <property type="match status" value="1"/>
</dbReference>
<keyword evidence="5 7" id="KW-0472">Membrane</keyword>
<comment type="similarity">
    <text evidence="7">Belongs to the TonB-dependent receptor family.</text>
</comment>
<dbReference type="PROSITE" id="PS52016">
    <property type="entry name" value="TONB_DEPENDENT_REC_3"/>
    <property type="match status" value="1"/>
</dbReference>
<evidence type="ECO:0000256" key="2">
    <source>
        <dbReference type="ARBA" id="ARBA00022448"/>
    </source>
</evidence>
<evidence type="ECO:0000256" key="1">
    <source>
        <dbReference type="ARBA" id="ARBA00004571"/>
    </source>
</evidence>
<name>A0ABS8PPL9_9BACT</name>
<evidence type="ECO:0000256" key="7">
    <source>
        <dbReference type="PROSITE-ProRule" id="PRU01360"/>
    </source>
</evidence>
<dbReference type="InterPro" id="IPR036942">
    <property type="entry name" value="Beta-barrel_TonB_sf"/>
</dbReference>
<evidence type="ECO:0000313" key="11">
    <source>
        <dbReference type="Proteomes" id="UP001199816"/>
    </source>
</evidence>
<keyword evidence="2 7" id="KW-0813">Transport</keyword>
<evidence type="ECO:0000313" key="10">
    <source>
        <dbReference type="EMBL" id="MCD2422689.1"/>
    </source>
</evidence>
<dbReference type="InterPro" id="IPR023996">
    <property type="entry name" value="TonB-dep_OMP_SusC/RagA"/>
</dbReference>
<dbReference type="NCBIfam" id="TIGR04056">
    <property type="entry name" value="OMP_RagA_SusC"/>
    <property type="match status" value="1"/>
</dbReference>
<evidence type="ECO:0000256" key="3">
    <source>
        <dbReference type="ARBA" id="ARBA00022452"/>
    </source>
</evidence>
<feature type="signal peptide" evidence="8">
    <location>
        <begin position="1"/>
        <end position="21"/>
    </location>
</feature>
<dbReference type="Proteomes" id="UP001199816">
    <property type="component" value="Unassembled WGS sequence"/>
</dbReference>
<gene>
    <name evidence="10" type="ORF">LQ567_07950</name>
</gene>
<dbReference type="InterPro" id="IPR012910">
    <property type="entry name" value="Plug_dom"/>
</dbReference>
<dbReference type="SUPFAM" id="SSF56935">
    <property type="entry name" value="Porins"/>
    <property type="match status" value="1"/>
</dbReference>
<dbReference type="InterPro" id="IPR008969">
    <property type="entry name" value="CarboxyPept-like_regulatory"/>
</dbReference>
<comment type="caution">
    <text evidence="10">The sequence shown here is derived from an EMBL/GenBank/DDBJ whole genome shotgun (WGS) entry which is preliminary data.</text>
</comment>
<evidence type="ECO:0000256" key="4">
    <source>
        <dbReference type="ARBA" id="ARBA00022692"/>
    </source>
</evidence>
<dbReference type="Pfam" id="PF07715">
    <property type="entry name" value="Plug"/>
    <property type="match status" value="1"/>
</dbReference>
<dbReference type="RefSeq" id="WP_231003925.1">
    <property type="nucleotide sequence ID" value="NZ_JAJNEC010000005.1"/>
</dbReference>
<evidence type="ECO:0000256" key="6">
    <source>
        <dbReference type="ARBA" id="ARBA00023237"/>
    </source>
</evidence>
<accession>A0ABS8PPL9</accession>
<reference evidence="10 11" key="1">
    <citation type="submission" date="2021-11" db="EMBL/GenBank/DDBJ databases">
        <title>Genomic of Niabella pedocola.</title>
        <authorList>
            <person name="Wu T."/>
        </authorList>
    </citation>
    <scope>NUCLEOTIDE SEQUENCE [LARGE SCALE GENOMIC DNA]</scope>
    <source>
        <strain evidence="10 11">JCM 31011</strain>
    </source>
</reference>
<evidence type="ECO:0000256" key="5">
    <source>
        <dbReference type="ARBA" id="ARBA00023136"/>
    </source>
</evidence>
<keyword evidence="11" id="KW-1185">Reference proteome</keyword>
<dbReference type="NCBIfam" id="TIGR04057">
    <property type="entry name" value="SusC_RagA_signa"/>
    <property type="match status" value="1"/>
</dbReference>
<dbReference type="Gene3D" id="2.170.130.10">
    <property type="entry name" value="TonB-dependent receptor, plug domain"/>
    <property type="match status" value="1"/>
</dbReference>
<evidence type="ECO:0000256" key="8">
    <source>
        <dbReference type="SAM" id="SignalP"/>
    </source>
</evidence>
<dbReference type="InterPro" id="IPR037066">
    <property type="entry name" value="Plug_dom_sf"/>
</dbReference>
<keyword evidence="3 7" id="KW-1134">Transmembrane beta strand</keyword>
<feature type="chain" id="PRO_5046112330" evidence="8">
    <location>
        <begin position="22"/>
        <end position="1049"/>
    </location>
</feature>
<dbReference type="InterPro" id="IPR039426">
    <property type="entry name" value="TonB-dep_rcpt-like"/>
</dbReference>
<feature type="domain" description="TonB-dependent receptor plug" evidence="9">
    <location>
        <begin position="115"/>
        <end position="245"/>
    </location>
</feature>
<comment type="subcellular location">
    <subcellularLocation>
        <location evidence="1 7">Cell outer membrane</location>
        <topology evidence="1 7">Multi-pass membrane protein</topology>
    </subcellularLocation>
</comment>
<proteinExistence type="inferred from homology"/>
<dbReference type="Gene3D" id="2.60.40.1120">
    <property type="entry name" value="Carboxypeptidase-like, regulatory domain"/>
    <property type="match status" value="1"/>
</dbReference>
<organism evidence="10 11">
    <name type="scientific">Niabella pedocola</name>
    <dbReference type="NCBI Taxonomy" id="1752077"/>
    <lineage>
        <taxon>Bacteria</taxon>
        <taxon>Pseudomonadati</taxon>
        <taxon>Bacteroidota</taxon>
        <taxon>Chitinophagia</taxon>
        <taxon>Chitinophagales</taxon>
        <taxon>Chitinophagaceae</taxon>
        <taxon>Niabella</taxon>
    </lineage>
</organism>
<sequence>MRLHLLLPALLLLMCSIRAGAQKVRGTVFDEQSRLPVAGANVTAGARGVYTDTVGRFEIDAAAGATIAVTHLNYSPATYQVSGGEANIEIYLKLASGALTDVVVQGFTKKSRSLVTGASTVITADDIKDVPAASVTELLQGKVAGVNIQNTSGMPGARGSIFQRGLSNINVTGDGNNAYLASGQPLFIIDGVPIDPNEDTEYGFAQAGGGANPLSVIPPEDIESVEILKDAASTSVYGSRGANGVWIINTKRGRSKVPQITYDGKYIYTAVPPLRDVYGGHLERQIKVNQVLYNNAQTNNAFNWGLATVNANYFLSDSLNPYLNNSVNWQSYFFGPQLNHSHNLRFAGGMSQFDYKVNLNYMQDMGIIKNTGYKRYSAGINSQYQSENKKIRMLTSVNAASELRQNGSGVGLLQTGVGTSGMASTLLPPPNVYTENNTALASFILKDDNKKNTLGANLDLTYEIIKDLRFRSTGSITFNTTSYNIFYPGWLNYGYTQYNTQDRSANTYYNLNMLQYTRRFLKEKHTVSGYVFSDLNVNKSKTTYAQLPSTPNNFISGPFGYDLRAAVYGTLGEPVDVRQFGYGANVSYDYMQKYVFNASFRFDGTSINGPLTGFNRNPMISFRWNIYKEKFAEGWSSWMNSSSIRASWGQTIVPQGNIFMVYGQYYPGSSYNGQPSVLNSFGTEPNAYYKPITNRMTNIGYEGEFFNRKLTIQYDFYYKFVQNNSLLIDVPFETGYSKYPSNDVSWVDYGHELTLNVRPLPRDSKLSWTFGLVGAFNRNILTRLPNDAREWVINPGDQLNLPLLYRLGRSSFSNYLFVTKGVYARNTDVPVDPATNLPMRINGVYLQAGDPIFADLNGDYVIDNRDRVAVGNPVPKLTGGISNFLAYHNFTFNIFTSFTFFRDVLNTPLAYKFQQFYNPLNSTLSGVQAVPPVEEYNYWKAPGDNAVYPNPYTYDHNAAIAAFRYNQTLFQEDGSYFKINSITLGYDFKKELLKRWHLQILRVFLTGSNVATISNYSGPSPEVITDLGRDNPYGYPLARRYTLGVTVTF</sequence>
<keyword evidence="6 7" id="KW-0998">Cell outer membrane</keyword>
<evidence type="ECO:0000259" key="9">
    <source>
        <dbReference type="Pfam" id="PF07715"/>
    </source>
</evidence>
<protein>
    <submittedName>
        <fullName evidence="10">SusC/RagA family TonB-linked outer membrane protein</fullName>
    </submittedName>
</protein>
<keyword evidence="8" id="KW-0732">Signal</keyword>
<dbReference type="EMBL" id="JAJNEC010000005">
    <property type="protein sequence ID" value="MCD2422689.1"/>
    <property type="molecule type" value="Genomic_DNA"/>
</dbReference>
<dbReference type="Pfam" id="PF13715">
    <property type="entry name" value="CarbopepD_reg_2"/>
    <property type="match status" value="1"/>
</dbReference>